<protein>
    <recommendedName>
        <fullName evidence="3">Thymidine kinase</fullName>
    </recommendedName>
</protein>
<organism evidence="1 2">
    <name type="scientific">Pseudomonas simiae</name>
    <dbReference type="NCBI Taxonomy" id="321846"/>
    <lineage>
        <taxon>Bacteria</taxon>
        <taxon>Pseudomonadati</taxon>
        <taxon>Pseudomonadota</taxon>
        <taxon>Gammaproteobacteria</taxon>
        <taxon>Pseudomonadales</taxon>
        <taxon>Pseudomonadaceae</taxon>
        <taxon>Pseudomonas</taxon>
    </lineage>
</organism>
<reference evidence="1 2" key="1">
    <citation type="submission" date="2013-08" db="EMBL/GenBank/DDBJ databases">
        <title>Biodegradation of aromatic compounds in biofilm forming Pseudomonas isolated from sewage sludge.</title>
        <authorList>
            <person name="Qureshi A."/>
            <person name="Ghosh S."/>
            <person name="Khardenavis A.A."/>
            <person name="Kapley A."/>
            <person name="Purohit H.J."/>
        </authorList>
    </citation>
    <scope>NUCLEOTIDE SEQUENCE [LARGE SCALE GENOMIC DNA]</scope>
    <source>
        <strain evidence="1 2">EGD-AQ6</strain>
    </source>
</reference>
<evidence type="ECO:0000313" key="2">
    <source>
        <dbReference type="Proteomes" id="UP000016504"/>
    </source>
</evidence>
<evidence type="ECO:0000313" key="1">
    <source>
        <dbReference type="EMBL" id="ERH60455.1"/>
    </source>
</evidence>
<dbReference type="Proteomes" id="UP000016504">
    <property type="component" value="Unassembled WGS sequence"/>
</dbReference>
<gene>
    <name evidence="1" type="ORF">O204_19310</name>
</gene>
<comment type="caution">
    <text evidence="1">The sequence shown here is derived from an EMBL/GenBank/DDBJ whole genome shotgun (WGS) entry which is preliminary data.</text>
</comment>
<sequence>MQLQVITGHMRTGKTTKLQAIQSELANQGIDAPIIIGASCTTPYFLNQLTERAMAGAKHFLADDCTRAQIKAVHDLRARGINSGLPEYLVIHLVQQA</sequence>
<evidence type="ECO:0008006" key="3">
    <source>
        <dbReference type="Google" id="ProtNLM"/>
    </source>
</evidence>
<dbReference type="AlphaFoldDB" id="U1T8G8"/>
<accession>U1T8G8</accession>
<dbReference type="EMBL" id="AVQG01000005">
    <property type="protein sequence ID" value="ERH60455.1"/>
    <property type="molecule type" value="Genomic_DNA"/>
</dbReference>
<name>U1T8G8_9PSED</name>
<dbReference type="PATRIC" id="fig|1390371.3.peg.1197"/>
<dbReference type="RefSeq" id="WP_021491359.1">
    <property type="nucleotide sequence ID" value="NZ_AVQG01000005.1"/>
</dbReference>
<proteinExistence type="predicted"/>